<accession>A0ABS9UG59</accession>
<organism evidence="1 2">
    <name type="scientific">Solibacillus palustris</name>
    <dbReference type="NCBI Taxonomy" id="2908203"/>
    <lineage>
        <taxon>Bacteria</taxon>
        <taxon>Bacillati</taxon>
        <taxon>Bacillota</taxon>
        <taxon>Bacilli</taxon>
        <taxon>Bacillales</taxon>
        <taxon>Caryophanaceae</taxon>
        <taxon>Solibacillus</taxon>
    </lineage>
</organism>
<reference evidence="1 2" key="1">
    <citation type="submission" date="2022-03" db="EMBL/GenBank/DDBJ databases">
        <authorList>
            <person name="Jo J.-H."/>
            <person name="Im W.-T."/>
        </authorList>
    </citation>
    <scope>NUCLEOTIDE SEQUENCE [LARGE SCALE GENOMIC DNA]</scope>
    <source>
        <strain evidence="1 2">MA9</strain>
    </source>
</reference>
<gene>
    <name evidence="1" type="ORF">LZ480_15680</name>
</gene>
<comment type="caution">
    <text evidence="1">The sequence shown here is derived from an EMBL/GenBank/DDBJ whole genome shotgun (WGS) entry which is preliminary data.</text>
</comment>
<keyword evidence="2" id="KW-1185">Reference proteome</keyword>
<dbReference type="EMBL" id="JAKZFC010000007">
    <property type="protein sequence ID" value="MCH7323316.1"/>
    <property type="molecule type" value="Genomic_DNA"/>
</dbReference>
<evidence type="ECO:0000313" key="1">
    <source>
        <dbReference type="EMBL" id="MCH7323316.1"/>
    </source>
</evidence>
<sequence>MKKVLIFGSIGVLLYLLLRPSFEPTMLEIAQRYEERWGIELPEPQRFEQVWATKYAAHGDGEWYSVLHFEQELPTPRDADLIKITEKNDAIISGKVSRFIINTIDTHLGDTETHTAIREAFDNNPIEFSFGDYYFHKAENGGNDYIIGVYSKSQKKIYLLEWHQ</sequence>
<proteinExistence type="predicted"/>
<evidence type="ECO:0000313" key="2">
    <source>
        <dbReference type="Proteomes" id="UP001316087"/>
    </source>
</evidence>
<protein>
    <submittedName>
        <fullName evidence="1">Uncharacterized protein</fullName>
    </submittedName>
</protein>
<name>A0ABS9UG59_9BACL</name>
<dbReference type="Proteomes" id="UP001316087">
    <property type="component" value="Unassembled WGS sequence"/>
</dbReference>
<dbReference type="RefSeq" id="WP_241370488.1">
    <property type="nucleotide sequence ID" value="NZ_JAKZFC010000007.1"/>
</dbReference>